<protein>
    <submittedName>
        <fullName evidence="2">Uncharacterized protein</fullName>
    </submittedName>
</protein>
<feature type="compositionally biased region" description="Basic and acidic residues" evidence="1">
    <location>
        <begin position="13"/>
        <end position="23"/>
    </location>
</feature>
<proteinExistence type="predicted"/>
<evidence type="ECO:0000313" key="2">
    <source>
        <dbReference type="EnsemblPlants" id="MELO3C033625.2.1"/>
    </source>
</evidence>
<evidence type="ECO:0000256" key="1">
    <source>
        <dbReference type="SAM" id="MobiDB-lite"/>
    </source>
</evidence>
<organism evidence="2">
    <name type="scientific">Cucumis melo</name>
    <name type="common">Muskmelon</name>
    <dbReference type="NCBI Taxonomy" id="3656"/>
    <lineage>
        <taxon>Eukaryota</taxon>
        <taxon>Viridiplantae</taxon>
        <taxon>Streptophyta</taxon>
        <taxon>Embryophyta</taxon>
        <taxon>Tracheophyta</taxon>
        <taxon>Spermatophyta</taxon>
        <taxon>Magnoliopsida</taxon>
        <taxon>eudicotyledons</taxon>
        <taxon>Gunneridae</taxon>
        <taxon>Pentapetalae</taxon>
        <taxon>rosids</taxon>
        <taxon>fabids</taxon>
        <taxon>Cucurbitales</taxon>
        <taxon>Cucurbitaceae</taxon>
        <taxon>Benincaseae</taxon>
        <taxon>Cucumis</taxon>
    </lineage>
</organism>
<sequence length="55" mass="6509">MSGKRVFPTLPTLRRERSQEKPFSRRIKQASVTRRREKAKLILKSTLFPTSHTVR</sequence>
<feature type="region of interest" description="Disordered" evidence="1">
    <location>
        <begin position="1"/>
        <end position="32"/>
    </location>
</feature>
<dbReference type="Gramene" id="MELO3C033625.2.1">
    <property type="protein sequence ID" value="MELO3C033625.2.1"/>
    <property type="gene ID" value="MELO3C033625.2"/>
</dbReference>
<accession>A0A9I9EH24</accession>
<reference evidence="2" key="1">
    <citation type="submission" date="2023-03" db="UniProtKB">
        <authorList>
            <consortium name="EnsemblPlants"/>
        </authorList>
    </citation>
    <scope>IDENTIFICATION</scope>
</reference>
<name>A0A9I9EH24_CUCME</name>
<dbReference type="AlphaFoldDB" id="A0A9I9EH24"/>
<dbReference type="EnsemblPlants" id="MELO3C033625.2.1">
    <property type="protein sequence ID" value="MELO3C033625.2.1"/>
    <property type="gene ID" value="MELO3C033625.2"/>
</dbReference>